<evidence type="ECO:0000313" key="9">
    <source>
        <dbReference type="EMBL" id="MDN4164298.1"/>
    </source>
</evidence>
<feature type="transmembrane region" description="Helical" evidence="6">
    <location>
        <begin position="482"/>
        <end position="503"/>
    </location>
</feature>
<feature type="transmembrane region" description="Helical" evidence="6">
    <location>
        <begin position="252"/>
        <end position="278"/>
    </location>
</feature>
<keyword evidence="3 6" id="KW-0812">Transmembrane</keyword>
<feature type="transmembrane region" description="Helical" evidence="6">
    <location>
        <begin position="6"/>
        <end position="25"/>
    </location>
</feature>
<sequence>MFSWPAYPFIRYTFWFALGIVCYAYRLIPDAYLLTLLVISGLMSFLFLLAKGVFQRTIPTFLLGTSVFSFLFFSGGFLLQSRIASHSPSYLGKVSDVQGYLVRVSSQLIEKDNSFKLEGEMLEVFHAGEWEKERGNIMLYLAKSDSMPRYGDVLMIKGSPQPLSPPKNPGEFDYKRFLGYNYIYFQYYADTASWRFVSYSPASSLMASAIRWRRYFVEVLREALPDAHSFAIASALTVGVKDTLDQELTNAYAAAGAMHVLAVSGLHVGIIYSLFLLFSGGLVKHKKGRWVFAPLAILFLWVYAFITGLSPSVLRAVTMFSLIIVAQTLQRNSNIFNTLAVSAFVLLCYDPFLVMSVGFQLSYLAVIGIVYLQPRIYPLLFVRNNFLDKIWVISCVSIAAQIATFPLGLLYFHQFPTYFLFSNLVVIPAAYIILCVGLALLAFHAVPFLGAVLAWLLQGCIFLLNTFVVWVEQLPYSQIREVFWHTWQTWAIYALILSLILCFETRRRRWLWLGLCITLGFATSRIYYLWHNKQQEFFQIYHTARFFAADWVRPHTAFFTADEAFRKNAQAVLFHVRPTRLTHHIGNILISEESETSEWRLELPYGTLFYCKSASFLRLNRLPTTDWQKEVWVDYLILGKKSLYRLEQLPSNLHFKKLIIDATHSPYRAALLKEEAQRKNIPCHSLYDDGYLRIDLR</sequence>
<name>A0ABT8F1W1_9BACT</name>
<evidence type="ECO:0000256" key="2">
    <source>
        <dbReference type="ARBA" id="ARBA00022475"/>
    </source>
</evidence>
<feature type="transmembrane region" description="Helical" evidence="6">
    <location>
        <begin position="418"/>
        <end position="441"/>
    </location>
</feature>
<dbReference type="InterPro" id="IPR052159">
    <property type="entry name" value="Competence_DNA_uptake"/>
</dbReference>
<evidence type="ECO:0000256" key="6">
    <source>
        <dbReference type="SAM" id="Phobius"/>
    </source>
</evidence>
<evidence type="ECO:0000256" key="1">
    <source>
        <dbReference type="ARBA" id="ARBA00004651"/>
    </source>
</evidence>
<feature type="transmembrane region" description="Helical" evidence="6">
    <location>
        <begin position="32"/>
        <end position="54"/>
    </location>
</feature>
<evidence type="ECO:0000259" key="8">
    <source>
        <dbReference type="Pfam" id="PF13567"/>
    </source>
</evidence>
<keyword evidence="5 6" id="KW-0472">Membrane</keyword>
<evidence type="ECO:0000313" key="10">
    <source>
        <dbReference type="Proteomes" id="UP001168552"/>
    </source>
</evidence>
<feature type="transmembrane region" description="Helical" evidence="6">
    <location>
        <begin position="336"/>
        <end position="355"/>
    </location>
</feature>
<dbReference type="InterPro" id="IPR004477">
    <property type="entry name" value="ComEC_N"/>
</dbReference>
<evidence type="ECO:0000256" key="5">
    <source>
        <dbReference type="ARBA" id="ARBA00023136"/>
    </source>
</evidence>
<proteinExistence type="predicted"/>
<feature type="transmembrane region" description="Helical" evidence="6">
    <location>
        <begin position="361"/>
        <end position="378"/>
    </location>
</feature>
<feature type="domain" description="DUF4131" evidence="8">
    <location>
        <begin position="37"/>
        <end position="193"/>
    </location>
</feature>
<feature type="transmembrane region" description="Helical" evidence="6">
    <location>
        <begin position="510"/>
        <end position="530"/>
    </location>
</feature>
<dbReference type="InterPro" id="IPR025405">
    <property type="entry name" value="DUF4131"/>
</dbReference>
<feature type="transmembrane region" description="Helical" evidence="6">
    <location>
        <begin position="60"/>
        <end position="79"/>
    </location>
</feature>
<feature type="domain" description="ComEC/Rec2-related protein" evidence="7">
    <location>
        <begin position="236"/>
        <end position="504"/>
    </location>
</feature>
<accession>A0ABT8F1W1</accession>
<feature type="transmembrane region" description="Helical" evidence="6">
    <location>
        <begin position="290"/>
        <end position="306"/>
    </location>
</feature>
<dbReference type="EMBL" id="JAUHJS010000001">
    <property type="protein sequence ID" value="MDN4164298.1"/>
    <property type="molecule type" value="Genomic_DNA"/>
</dbReference>
<dbReference type="Proteomes" id="UP001168552">
    <property type="component" value="Unassembled WGS sequence"/>
</dbReference>
<feature type="transmembrane region" description="Helical" evidence="6">
    <location>
        <begin position="448"/>
        <end position="470"/>
    </location>
</feature>
<evidence type="ECO:0000259" key="7">
    <source>
        <dbReference type="Pfam" id="PF03772"/>
    </source>
</evidence>
<keyword evidence="10" id="KW-1185">Reference proteome</keyword>
<gene>
    <name evidence="9" type="ORF">QWY31_02230</name>
</gene>
<organism evidence="9 10">
    <name type="scientific">Shiella aurantiaca</name>
    <dbReference type="NCBI Taxonomy" id="3058365"/>
    <lineage>
        <taxon>Bacteria</taxon>
        <taxon>Pseudomonadati</taxon>
        <taxon>Bacteroidota</taxon>
        <taxon>Cytophagia</taxon>
        <taxon>Cytophagales</taxon>
        <taxon>Shiellaceae</taxon>
        <taxon>Shiella</taxon>
    </lineage>
</organism>
<dbReference type="Pfam" id="PF03772">
    <property type="entry name" value="Competence"/>
    <property type="match status" value="1"/>
</dbReference>
<dbReference type="NCBIfam" id="TIGR00360">
    <property type="entry name" value="ComEC_N-term"/>
    <property type="match status" value="1"/>
</dbReference>
<feature type="transmembrane region" description="Helical" evidence="6">
    <location>
        <begin position="390"/>
        <end position="412"/>
    </location>
</feature>
<dbReference type="PANTHER" id="PTHR30619">
    <property type="entry name" value="DNA INTERNALIZATION/COMPETENCE PROTEIN COMEC/REC2"/>
    <property type="match status" value="1"/>
</dbReference>
<keyword evidence="2" id="KW-1003">Cell membrane</keyword>
<evidence type="ECO:0000256" key="4">
    <source>
        <dbReference type="ARBA" id="ARBA00022989"/>
    </source>
</evidence>
<protein>
    <submittedName>
        <fullName evidence="9">ComEC/Rec2 family competence protein</fullName>
    </submittedName>
</protein>
<comment type="subcellular location">
    <subcellularLocation>
        <location evidence="1">Cell membrane</location>
        <topology evidence="1">Multi-pass membrane protein</topology>
    </subcellularLocation>
</comment>
<dbReference type="PANTHER" id="PTHR30619:SF1">
    <property type="entry name" value="RECOMBINATION PROTEIN 2"/>
    <property type="match status" value="1"/>
</dbReference>
<comment type="caution">
    <text evidence="9">The sequence shown here is derived from an EMBL/GenBank/DDBJ whole genome shotgun (WGS) entry which is preliminary data.</text>
</comment>
<evidence type="ECO:0000256" key="3">
    <source>
        <dbReference type="ARBA" id="ARBA00022692"/>
    </source>
</evidence>
<reference evidence="9" key="1">
    <citation type="submission" date="2023-06" db="EMBL/GenBank/DDBJ databases">
        <title>Cytophagales bacterium Strain LB-30, isolated from soil.</title>
        <authorList>
            <person name="Liu B."/>
        </authorList>
    </citation>
    <scope>NUCLEOTIDE SEQUENCE</scope>
    <source>
        <strain evidence="9">LB-30</strain>
    </source>
</reference>
<dbReference type="Pfam" id="PF13567">
    <property type="entry name" value="DUF4131"/>
    <property type="match status" value="1"/>
</dbReference>
<dbReference type="RefSeq" id="WP_320002824.1">
    <property type="nucleotide sequence ID" value="NZ_JAUHJS010000001.1"/>
</dbReference>
<keyword evidence="4 6" id="KW-1133">Transmembrane helix</keyword>